<evidence type="ECO:0000256" key="1">
    <source>
        <dbReference type="SAM" id="MobiDB-lite"/>
    </source>
</evidence>
<feature type="region of interest" description="Disordered" evidence="1">
    <location>
        <begin position="1"/>
        <end position="20"/>
    </location>
</feature>
<evidence type="ECO:0000313" key="2">
    <source>
        <dbReference type="EMBL" id="TKR77880.1"/>
    </source>
</evidence>
<protein>
    <submittedName>
        <fullName evidence="2">Uncharacterized protein</fullName>
    </submittedName>
</protein>
<gene>
    <name evidence="2" type="ORF">L596_018778</name>
</gene>
<name>A0A4U5N670_STECR</name>
<proteinExistence type="predicted"/>
<feature type="compositionally biased region" description="Polar residues" evidence="1">
    <location>
        <begin position="10"/>
        <end position="20"/>
    </location>
</feature>
<sequence length="69" mass="7447">MIDFARQVHPSGQTATATVATRSSDKRTILTKVISPGYEVTKEQLYVVVALGTNALIFCAFRPSPGPHT</sequence>
<dbReference type="Proteomes" id="UP000298663">
    <property type="component" value="Unassembled WGS sequence"/>
</dbReference>
<organism evidence="2 3">
    <name type="scientific">Steinernema carpocapsae</name>
    <name type="common">Entomopathogenic nematode</name>
    <dbReference type="NCBI Taxonomy" id="34508"/>
    <lineage>
        <taxon>Eukaryota</taxon>
        <taxon>Metazoa</taxon>
        <taxon>Ecdysozoa</taxon>
        <taxon>Nematoda</taxon>
        <taxon>Chromadorea</taxon>
        <taxon>Rhabditida</taxon>
        <taxon>Tylenchina</taxon>
        <taxon>Panagrolaimomorpha</taxon>
        <taxon>Strongyloidoidea</taxon>
        <taxon>Steinernematidae</taxon>
        <taxon>Steinernema</taxon>
    </lineage>
</organism>
<reference evidence="2 3" key="1">
    <citation type="journal article" date="2015" name="Genome Biol.">
        <title>Comparative genomics of Steinernema reveals deeply conserved gene regulatory networks.</title>
        <authorList>
            <person name="Dillman A.R."/>
            <person name="Macchietto M."/>
            <person name="Porter C.F."/>
            <person name="Rogers A."/>
            <person name="Williams B."/>
            <person name="Antoshechkin I."/>
            <person name="Lee M.M."/>
            <person name="Goodwin Z."/>
            <person name="Lu X."/>
            <person name="Lewis E.E."/>
            <person name="Goodrich-Blair H."/>
            <person name="Stock S.P."/>
            <person name="Adams B.J."/>
            <person name="Sternberg P.W."/>
            <person name="Mortazavi A."/>
        </authorList>
    </citation>
    <scope>NUCLEOTIDE SEQUENCE [LARGE SCALE GENOMIC DNA]</scope>
    <source>
        <strain evidence="2 3">ALL</strain>
    </source>
</reference>
<dbReference type="EMBL" id="AZBU02000005">
    <property type="protein sequence ID" value="TKR77880.1"/>
    <property type="molecule type" value="Genomic_DNA"/>
</dbReference>
<evidence type="ECO:0000313" key="3">
    <source>
        <dbReference type="Proteomes" id="UP000298663"/>
    </source>
</evidence>
<reference evidence="2 3" key="2">
    <citation type="journal article" date="2019" name="G3 (Bethesda)">
        <title>Hybrid Assembly of the Genome of the Entomopathogenic Nematode Steinernema carpocapsae Identifies the X-Chromosome.</title>
        <authorList>
            <person name="Serra L."/>
            <person name="Macchietto M."/>
            <person name="Macias-Munoz A."/>
            <person name="McGill C.J."/>
            <person name="Rodriguez I.M."/>
            <person name="Rodriguez B."/>
            <person name="Murad R."/>
            <person name="Mortazavi A."/>
        </authorList>
    </citation>
    <scope>NUCLEOTIDE SEQUENCE [LARGE SCALE GENOMIC DNA]</scope>
    <source>
        <strain evidence="2 3">ALL</strain>
    </source>
</reference>
<comment type="caution">
    <text evidence="2">The sequence shown here is derived from an EMBL/GenBank/DDBJ whole genome shotgun (WGS) entry which is preliminary data.</text>
</comment>
<dbReference type="AlphaFoldDB" id="A0A4U5N670"/>
<keyword evidence="3" id="KW-1185">Reference proteome</keyword>
<accession>A0A4U5N670</accession>